<feature type="region of interest" description="Disordered" evidence="1">
    <location>
        <begin position="76"/>
        <end position="95"/>
    </location>
</feature>
<proteinExistence type="predicted"/>
<gene>
    <name evidence="2" type="ORF">E2C01_063040</name>
</gene>
<evidence type="ECO:0000256" key="1">
    <source>
        <dbReference type="SAM" id="MobiDB-lite"/>
    </source>
</evidence>
<comment type="caution">
    <text evidence="2">The sequence shown here is derived from an EMBL/GenBank/DDBJ whole genome shotgun (WGS) entry which is preliminary data.</text>
</comment>
<name>A0A5B7H9G1_PORTR</name>
<dbReference type="Proteomes" id="UP000324222">
    <property type="component" value="Unassembled WGS sequence"/>
</dbReference>
<evidence type="ECO:0000313" key="2">
    <source>
        <dbReference type="EMBL" id="MPC68830.1"/>
    </source>
</evidence>
<accession>A0A5B7H9G1</accession>
<organism evidence="2 3">
    <name type="scientific">Portunus trituberculatus</name>
    <name type="common">Swimming crab</name>
    <name type="synonym">Neptunus trituberculatus</name>
    <dbReference type="NCBI Taxonomy" id="210409"/>
    <lineage>
        <taxon>Eukaryota</taxon>
        <taxon>Metazoa</taxon>
        <taxon>Ecdysozoa</taxon>
        <taxon>Arthropoda</taxon>
        <taxon>Crustacea</taxon>
        <taxon>Multicrustacea</taxon>
        <taxon>Malacostraca</taxon>
        <taxon>Eumalacostraca</taxon>
        <taxon>Eucarida</taxon>
        <taxon>Decapoda</taxon>
        <taxon>Pleocyemata</taxon>
        <taxon>Brachyura</taxon>
        <taxon>Eubrachyura</taxon>
        <taxon>Portunoidea</taxon>
        <taxon>Portunidae</taxon>
        <taxon>Portuninae</taxon>
        <taxon>Portunus</taxon>
    </lineage>
</organism>
<dbReference type="AlphaFoldDB" id="A0A5B7H9G1"/>
<protein>
    <submittedName>
        <fullName evidence="2">Uncharacterized protein</fullName>
    </submittedName>
</protein>
<dbReference type="EMBL" id="VSRR010028447">
    <property type="protein sequence ID" value="MPC68830.1"/>
    <property type="molecule type" value="Genomic_DNA"/>
</dbReference>
<reference evidence="2 3" key="1">
    <citation type="submission" date="2019-05" db="EMBL/GenBank/DDBJ databases">
        <title>Another draft genome of Portunus trituberculatus and its Hox gene families provides insights of decapod evolution.</title>
        <authorList>
            <person name="Jeong J.-H."/>
            <person name="Song I."/>
            <person name="Kim S."/>
            <person name="Choi T."/>
            <person name="Kim D."/>
            <person name="Ryu S."/>
            <person name="Kim W."/>
        </authorList>
    </citation>
    <scope>NUCLEOTIDE SEQUENCE [LARGE SCALE GENOMIC DNA]</scope>
    <source>
        <tissue evidence="2">Muscle</tissue>
    </source>
</reference>
<keyword evidence="3" id="KW-1185">Reference proteome</keyword>
<sequence>MQSCQRGVFPGYMGGLLPPIPSPLPLPPMARVRCRPPVPLLSSPDPLLLPLLLILPPALSPLPGMATASLPSVLPSPCLSQGPAPRPPARHSPRQPPIMFCTVTASTLTVFLEFQT</sequence>
<evidence type="ECO:0000313" key="3">
    <source>
        <dbReference type="Proteomes" id="UP000324222"/>
    </source>
</evidence>